<protein>
    <submittedName>
        <fullName evidence="1">Uncharacterized protein</fullName>
    </submittedName>
</protein>
<sequence>MQSGRGRIASTCVCPKKCPISSQCAPRSVLYPVCLKKCPISSQRAPRSVLYPVCPKKCPISSQRAPAISCSPCPKAPSLPNTVSPSRQQHHKAGKAGYTNDYHPCALLDPQNESVIFQKDTSFSVDVLTAYHLERRVVSIICA</sequence>
<dbReference type="EMBL" id="JAWZYT010001989">
    <property type="protein sequence ID" value="KAK4307595.1"/>
    <property type="molecule type" value="Genomic_DNA"/>
</dbReference>
<dbReference type="AlphaFoldDB" id="A0AAE1U644"/>
<comment type="caution">
    <text evidence="1">The sequence shown here is derived from an EMBL/GenBank/DDBJ whole genome shotgun (WGS) entry which is preliminary data.</text>
</comment>
<evidence type="ECO:0000313" key="1">
    <source>
        <dbReference type="EMBL" id="KAK4307595.1"/>
    </source>
</evidence>
<name>A0AAE1U644_9EUCA</name>
<keyword evidence="2" id="KW-1185">Reference proteome</keyword>
<evidence type="ECO:0000313" key="2">
    <source>
        <dbReference type="Proteomes" id="UP001292094"/>
    </source>
</evidence>
<organism evidence="1 2">
    <name type="scientific">Petrolisthes manimaculis</name>
    <dbReference type="NCBI Taxonomy" id="1843537"/>
    <lineage>
        <taxon>Eukaryota</taxon>
        <taxon>Metazoa</taxon>
        <taxon>Ecdysozoa</taxon>
        <taxon>Arthropoda</taxon>
        <taxon>Crustacea</taxon>
        <taxon>Multicrustacea</taxon>
        <taxon>Malacostraca</taxon>
        <taxon>Eumalacostraca</taxon>
        <taxon>Eucarida</taxon>
        <taxon>Decapoda</taxon>
        <taxon>Pleocyemata</taxon>
        <taxon>Anomura</taxon>
        <taxon>Galatheoidea</taxon>
        <taxon>Porcellanidae</taxon>
        <taxon>Petrolisthes</taxon>
    </lineage>
</organism>
<proteinExistence type="predicted"/>
<reference evidence="1" key="1">
    <citation type="submission" date="2023-11" db="EMBL/GenBank/DDBJ databases">
        <title>Genome assemblies of two species of porcelain crab, Petrolisthes cinctipes and Petrolisthes manimaculis (Anomura: Porcellanidae).</title>
        <authorList>
            <person name="Angst P."/>
        </authorList>
    </citation>
    <scope>NUCLEOTIDE SEQUENCE</scope>
    <source>
        <strain evidence="1">PB745_02</strain>
        <tissue evidence="1">Gill</tissue>
    </source>
</reference>
<accession>A0AAE1U644</accession>
<gene>
    <name evidence="1" type="ORF">Pmani_020638</name>
</gene>
<dbReference type="Proteomes" id="UP001292094">
    <property type="component" value="Unassembled WGS sequence"/>
</dbReference>